<reference evidence="1" key="1">
    <citation type="submission" date="2018-07" db="EMBL/GenBank/DDBJ databases">
        <authorList>
            <consortium name="PulseNet: The National Subtyping Network for Foodborne Disease Surveillance"/>
            <person name="Tarr C.L."/>
            <person name="Trees E."/>
            <person name="Katz L.S."/>
            <person name="Carleton-Romer H.A."/>
            <person name="Stroika S."/>
            <person name="Kucerova Z."/>
            <person name="Roache K.F."/>
            <person name="Sabol A.L."/>
            <person name="Besser J."/>
            <person name="Gerner-Smidt P."/>
        </authorList>
    </citation>
    <scope>NUCLEOTIDE SEQUENCE</scope>
    <source>
        <strain evidence="1">PNUSAS007347</strain>
    </source>
</reference>
<comment type="caution">
    <text evidence="1">The sequence shown here is derived from an EMBL/GenBank/DDBJ whole genome shotgun (WGS) entry which is preliminary data.</text>
</comment>
<sequence>MSPLTVNRTEPSGFRWLYRCHPWSSPSSITVGRSVPLPHKLNVAVSAELLSLVSDSFLALPARTAPVERTSASMCSPALSI</sequence>
<organism evidence="1">
    <name type="scientific">Salmonella enterica</name>
    <name type="common">Salmonella choleraesuis</name>
    <dbReference type="NCBI Taxonomy" id="28901"/>
    <lineage>
        <taxon>Bacteria</taxon>
        <taxon>Pseudomonadati</taxon>
        <taxon>Pseudomonadota</taxon>
        <taxon>Gammaproteobacteria</taxon>
        <taxon>Enterobacterales</taxon>
        <taxon>Enterobacteriaceae</taxon>
        <taxon>Salmonella</taxon>
    </lineage>
</organism>
<dbReference type="EMBL" id="AAGSMQ010000014">
    <property type="protein sequence ID" value="EBR5101910.1"/>
    <property type="molecule type" value="Genomic_DNA"/>
</dbReference>
<gene>
    <name evidence="1" type="ORF">B2O45_17310</name>
</gene>
<dbReference type="AlphaFoldDB" id="A0A5U7RQN5"/>
<proteinExistence type="predicted"/>
<protein>
    <submittedName>
        <fullName evidence="1">Uncharacterized protein</fullName>
    </submittedName>
</protein>
<name>A0A5U7RQN5_SALER</name>
<accession>A0A5U7RQN5</accession>
<evidence type="ECO:0000313" key="1">
    <source>
        <dbReference type="EMBL" id="EBR5101910.1"/>
    </source>
</evidence>